<evidence type="ECO:0000313" key="2">
    <source>
        <dbReference type="Proteomes" id="UP000054018"/>
    </source>
</evidence>
<dbReference type="AlphaFoldDB" id="A0A0C9ZJY6"/>
<evidence type="ECO:0000313" key="1">
    <source>
        <dbReference type="EMBL" id="KIK22777.1"/>
    </source>
</evidence>
<reference evidence="2" key="2">
    <citation type="submission" date="2015-01" db="EMBL/GenBank/DDBJ databases">
        <title>Evolutionary Origins and Diversification of the Mycorrhizal Mutualists.</title>
        <authorList>
            <consortium name="DOE Joint Genome Institute"/>
            <consortium name="Mycorrhizal Genomics Consortium"/>
            <person name="Kohler A."/>
            <person name="Kuo A."/>
            <person name="Nagy L.G."/>
            <person name="Floudas D."/>
            <person name="Copeland A."/>
            <person name="Barry K.W."/>
            <person name="Cichocki N."/>
            <person name="Veneault-Fourrey C."/>
            <person name="LaButti K."/>
            <person name="Lindquist E.A."/>
            <person name="Lipzen A."/>
            <person name="Lundell T."/>
            <person name="Morin E."/>
            <person name="Murat C."/>
            <person name="Riley R."/>
            <person name="Ohm R."/>
            <person name="Sun H."/>
            <person name="Tunlid A."/>
            <person name="Henrissat B."/>
            <person name="Grigoriev I.V."/>
            <person name="Hibbett D.S."/>
            <person name="Martin F."/>
        </authorList>
    </citation>
    <scope>NUCLEOTIDE SEQUENCE [LARGE SCALE GENOMIC DNA]</scope>
    <source>
        <strain evidence="2">441</strain>
    </source>
</reference>
<name>A0A0C9ZJY6_9AGAM</name>
<dbReference type="EMBL" id="KN833735">
    <property type="protein sequence ID" value="KIK22777.1"/>
    <property type="molecule type" value="Genomic_DNA"/>
</dbReference>
<accession>A0A0C9ZJY6</accession>
<proteinExistence type="predicted"/>
<dbReference type="HOGENOM" id="CLU_1932653_0_0_1"/>
<dbReference type="Proteomes" id="UP000054018">
    <property type="component" value="Unassembled WGS sequence"/>
</dbReference>
<sequence>MSIPGSFDRKPCNIADKINMDYKTWEFHLYIFCLAPTLLHDILPERYWLNFCKLVRGIQIMSQHAINKQDFEHTYVLLCSWGHKFELIYYQLRQDRLHFICLCVHQVLHLHQENFNEMIMIYIALSIT</sequence>
<protein>
    <submittedName>
        <fullName evidence="1">Uncharacterized protein</fullName>
    </submittedName>
</protein>
<dbReference type="STRING" id="765257.A0A0C9ZJY6"/>
<reference evidence="1 2" key="1">
    <citation type="submission" date="2014-04" db="EMBL/GenBank/DDBJ databases">
        <authorList>
            <consortium name="DOE Joint Genome Institute"/>
            <person name="Kuo A."/>
            <person name="Kohler A."/>
            <person name="Costa M.D."/>
            <person name="Nagy L.G."/>
            <person name="Floudas D."/>
            <person name="Copeland A."/>
            <person name="Barry K.W."/>
            <person name="Cichocki N."/>
            <person name="Veneault-Fourrey C."/>
            <person name="LaButti K."/>
            <person name="Lindquist E.A."/>
            <person name="Lipzen A."/>
            <person name="Lundell T."/>
            <person name="Morin E."/>
            <person name="Murat C."/>
            <person name="Sun H."/>
            <person name="Tunlid A."/>
            <person name="Henrissat B."/>
            <person name="Grigoriev I.V."/>
            <person name="Hibbett D.S."/>
            <person name="Martin F."/>
            <person name="Nordberg H.P."/>
            <person name="Cantor M.N."/>
            <person name="Hua S.X."/>
        </authorList>
    </citation>
    <scope>NUCLEOTIDE SEQUENCE [LARGE SCALE GENOMIC DNA]</scope>
    <source>
        <strain evidence="1 2">441</strain>
    </source>
</reference>
<dbReference type="OrthoDB" id="2669721at2759"/>
<organism evidence="1 2">
    <name type="scientific">Pisolithus microcarpus 441</name>
    <dbReference type="NCBI Taxonomy" id="765257"/>
    <lineage>
        <taxon>Eukaryota</taxon>
        <taxon>Fungi</taxon>
        <taxon>Dikarya</taxon>
        <taxon>Basidiomycota</taxon>
        <taxon>Agaricomycotina</taxon>
        <taxon>Agaricomycetes</taxon>
        <taxon>Agaricomycetidae</taxon>
        <taxon>Boletales</taxon>
        <taxon>Sclerodermatineae</taxon>
        <taxon>Pisolithaceae</taxon>
        <taxon>Pisolithus</taxon>
    </lineage>
</organism>
<keyword evidence="2" id="KW-1185">Reference proteome</keyword>
<gene>
    <name evidence="1" type="ORF">PISMIDRAFT_101773</name>
</gene>